<evidence type="ECO:0000256" key="3">
    <source>
        <dbReference type="RuleBase" id="RU000363"/>
    </source>
</evidence>
<dbReference type="InterPro" id="IPR020904">
    <property type="entry name" value="Sc_DH/Rdtase_CS"/>
</dbReference>
<dbReference type="GO" id="GO:0016491">
    <property type="term" value="F:oxidoreductase activity"/>
    <property type="evidence" value="ECO:0007669"/>
    <property type="project" value="UniProtKB-KW"/>
</dbReference>
<dbReference type="InterPro" id="IPR057326">
    <property type="entry name" value="KR_dom"/>
</dbReference>
<dbReference type="InterPro" id="IPR036291">
    <property type="entry name" value="NAD(P)-bd_dom_sf"/>
</dbReference>
<dbReference type="PANTHER" id="PTHR44196">
    <property type="entry name" value="DEHYDROGENASE/REDUCTASE SDR FAMILY MEMBER 7B"/>
    <property type="match status" value="1"/>
</dbReference>
<accession>A0A085U0G3</accession>
<evidence type="ECO:0000259" key="4">
    <source>
        <dbReference type="SMART" id="SM00822"/>
    </source>
</evidence>
<sequence length="268" mass="29100">MSARVAVISGGAGGLGQALSTELRSEGWHLILLDRDITALSAKPDQEAIACDLTDRVQLASACADILARHPRIDLVIYNAGVTQIGPFSDLTEAAHRKVFEINYFAATAMARHFLQPLRQSHGTHLAISSVAGFSPLYHRTAYAASKHALEGFFKSLRSEEAPHGVRVQIAAPSFVATNIGRTQRQADGIARPGAAADGVDYLTPEAAARIIVTGLKRGHPMIPVGRVARLAWWINRASPRLFQRLMERNIADRDRNRVADREGEGTL</sequence>
<comment type="caution">
    <text evidence="5">The sequence shown here is derived from an EMBL/GenBank/DDBJ whole genome shotgun (WGS) entry which is preliminary data.</text>
</comment>
<dbReference type="PROSITE" id="PS00061">
    <property type="entry name" value="ADH_SHORT"/>
    <property type="match status" value="1"/>
</dbReference>
<dbReference type="AlphaFoldDB" id="A0A085U0G3"/>
<organism evidence="5 6">
    <name type="scientific">Thioclava atlantica</name>
    <dbReference type="NCBI Taxonomy" id="1317124"/>
    <lineage>
        <taxon>Bacteria</taxon>
        <taxon>Pseudomonadati</taxon>
        <taxon>Pseudomonadota</taxon>
        <taxon>Alphaproteobacteria</taxon>
        <taxon>Rhodobacterales</taxon>
        <taxon>Paracoccaceae</taxon>
        <taxon>Thioclava</taxon>
    </lineage>
</organism>
<dbReference type="InterPro" id="IPR002347">
    <property type="entry name" value="SDR_fam"/>
</dbReference>
<dbReference type="SUPFAM" id="SSF51735">
    <property type="entry name" value="NAD(P)-binding Rossmann-fold domains"/>
    <property type="match status" value="1"/>
</dbReference>
<dbReference type="PRINTS" id="PR00080">
    <property type="entry name" value="SDRFAMILY"/>
</dbReference>
<name>A0A085U0G3_9RHOB</name>
<evidence type="ECO:0000313" key="5">
    <source>
        <dbReference type="EMBL" id="KFE36460.1"/>
    </source>
</evidence>
<dbReference type="STRING" id="1317124.DW2_04089"/>
<reference evidence="6" key="1">
    <citation type="submission" date="2013-04" db="EMBL/GenBank/DDBJ databases">
        <title>Thioclava sp. 13D2W-2 Genome Sequencing.</title>
        <authorList>
            <person name="Lai Q."/>
            <person name="Li G."/>
            <person name="Shao Z."/>
        </authorList>
    </citation>
    <scope>NUCLEOTIDE SEQUENCE [LARGE SCALE GENOMIC DNA]</scope>
    <source>
        <strain evidence="6">13D2W-2</strain>
    </source>
</reference>
<dbReference type="PRINTS" id="PR00081">
    <property type="entry name" value="GDHRDH"/>
</dbReference>
<dbReference type="CDD" id="cd05233">
    <property type="entry name" value="SDR_c"/>
    <property type="match status" value="1"/>
</dbReference>
<feature type="domain" description="Ketoreductase" evidence="4">
    <location>
        <begin position="4"/>
        <end position="175"/>
    </location>
</feature>
<keyword evidence="2" id="KW-0560">Oxidoreductase</keyword>
<evidence type="ECO:0000256" key="1">
    <source>
        <dbReference type="ARBA" id="ARBA00006484"/>
    </source>
</evidence>
<dbReference type="Pfam" id="PF00106">
    <property type="entry name" value="adh_short"/>
    <property type="match status" value="1"/>
</dbReference>
<dbReference type="OrthoDB" id="9781689at2"/>
<dbReference type="PANTHER" id="PTHR44196:SF1">
    <property type="entry name" value="DEHYDROGENASE_REDUCTASE SDR FAMILY MEMBER 7B"/>
    <property type="match status" value="1"/>
</dbReference>
<proteinExistence type="inferred from homology"/>
<reference evidence="5 6" key="2">
    <citation type="journal article" date="2015" name="Antonie Van Leeuwenhoek">
        <title>Thioclava indica sp. nov., isolated from surface seawater of the Indian Ocean.</title>
        <authorList>
            <person name="Liu Y."/>
            <person name="Lai Q."/>
            <person name="Du J."/>
            <person name="Xu H."/>
            <person name="Jiang L."/>
            <person name="Shao Z."/>
        </authorList>
    </citation>
    <scope>NUCLEOTIDE SEQUENCE [LARGE SCALE GENOMIC DNA]</scope>
    <source>
        <strain evidence="5 6">13D2W-2</strain>
    </source>
</reference>
<dbReference type="Gene3D" id="3.40.50.720">
    <property type="entry name" value="NAD(P)-binding Rossmann-like Domain"/>
    <property type="match status" value="1"/>
</dbReference>
<dbReference type="PATRIC" id="fig|1317124.6.peg.829"/>
<keyword evidence="6" id="KW-1185">Reference proteome</keyword>
<evidence type="ECO:0000256" key="2">
    <source>
        <dbReference type="ARBA" id="ARBA00023002"/>
    </source>
</evidence>
<dbReference type="EMBL" id="AQRC01000002">
    <property type="protein sequence ID" value="KFE36460.1"/>
    <property type="molecule type" value="Genomic_DNA"/>
</dbReference>
<dbReference type="Proteomes" id="UP000028607">
    <property type="component" value="Unassembled WGS sequence"/>
</dbReference>
<protein>
    <submittedName>
        <fullName evidence="5">Short chain dehydrogenase/reductase oxidoreductase</fullName>
    </submittedName>
</protein>
<gene>
    <name evidence="5" type="ORF">DW2_04089</name>
</gene>
<dbReference type="eggNOG" id="COG0300">
    <property type="taxonomic scope" value="Bacteria"/>
</dbReference>
<dbReference type="SMART" id="SM00822">
    <property type="entry name" value="PKS_KR"/>
    <property type="match status" value="1"/>
</dbReference>
<dbReference type="GO" id="GO:0016020">
    <property type="term" value="C:membrane"/>
    <property type="evidence" value="ECO:0007669"/>
    <property type="project" value="TreeGrafter"/>
</dbReference>
<dbReference type="RefSeq" id="WP_051855331.1">
    <property type="nucleotide sequence ID" value="NZ_AQRC01000002.1"/>
</dbReference>
<comment type="similarity">
    <text evidence="1 3">Belongs to the short-chain dehydrogenases/reductases (SDR) family.</text>
</comment>
<evidence type="ECO:0000313" key="6">
    <source>
        <dbReference type="Proteomes" id="UP000028607"/>
    </source>
</evidence>